<reference evidence="1" key="1">
    <citation type="submission" date="2023-11" db="EMBL/GenBank/DDBJ databases">
        <authorList>
            <person name="Poullet M."/>
        </authorList>
    </citation>
    <scope>NUCLEOTIDE SEQUENCE</scope>
    <source>
        <strain evidence="1">E1834</strain>
    </source>
</reference>
<dbReference type="EMBL" id="CAVMJV010000006">
    <property type="protein sequence ID" value="CAK5032554.1"/>
    <property type="molecule type" value="Genomic_DNA"/>
</dbReference>
<accession>A0ACB0Y568</accession>
<comment type="caution">
    <text evidence="1">The sequence shown here is derived from an EMBL/GenBank/DDBJ whole genome shotgun (WGS) entry which is preliminary data.</text>
</comment>
<proteinExistence type="predicted"/>
<name>A0ACB0Y568_MELEN</name>
<organism evidence="1 2">
    <name type="scientific">Meloidogyne enterolobii</name>
    <name type="common">Root-knot nematode worm</name>
    <name type="synonym">Meloidogyne mayaguensis</name>
    <dbReference type="NCBI Taxonomy" id="390850"/>
    <lineage>
        <taxon>Eukaryota</taxon>
        <taxon>Metazoa</taxon>
        <taxon>Ecdysozoa</taxon>
        <taxon>Nematoda</taxon>
        <taxon>Chromadorea</taxon>
        <taxon>Rhabditida</taxon>
        <taxon>Tylenchina</taxon>
        <taxon>Tylenchomorpha</taxon>
        <taxon>Tylenchoidea</taxon>
        <taxon>Meloidogynidae</taxon>
        <taxon>Meloidogyninae</taxon>
        <taxon>Meloidogyne</taxon>
    </lineage>
</organism>
<evidence type="ECO:0000313" key="1">
    <source>
        <dbReference type="EMBL" id="CAK5032554.1"/>
    </source>
</evidence>
<evidence type="ECO:0000313" key="2">
    <source>
        <dbReference type="Proteomes" id="UP001497535"/>
    </source>
</evidence>
<dbReference type="Proteomes" id="UP001497535">
    <property type="component" value="Unassembled WGS sequence"/>
</dbReference>
<sequence length="177" mass="20649">MDYIKCVDGLFTSIHKNSKKKHGAKETRQNLEHETTQFKGLFQMDSSSNPLTISENYKNLLHSLMLTKPLYLAAKLREALKEKDVHSLLEIISTQKLEELILALKIMSVLNPKFNLVKIDFKGDKVNFDKFSKKQEIFDKKKLGQFLNWRFDQNCSEKPSFDQVKDGNYCTQSRIRD</sequence>
<gene>
    <name evidence="1" type="ORF">MENTE1834_LOCUS7863</name>
</gene>
<keyword evidence="2" id="KW-1185">Reference proteome</keyword>
<protein>
    <submittedName>
        <fullName evidence="1">Uncharacterized protein</fullName>
    </submittedName>
</protein>